<dbReference type="EMBL" id="MU155725">
    <property type="protein sequence ID" value="KAF9471248.1"/>
    <property type="molecule type" value="Genomic_DNA"/>
</dbReference>
<proteinExistence type="predicted"/>
<comment type="caution">
    <text evidence="1">The sequence shown here is derived from an EMBL/GenBank/DDBJ whole genome shotgun (WGS) entry which is preliminary data.</text>
</comment>
<reference evidence="1" key="1">
    <citation type="submission" date="2020-11" db="EMBL/GenBank/DDBJ databases">
        <authorList>
            <consortium name="DOE Joint Genome Institute"/>
            <person name="Ahrendt S."/>
            <person name="Riley R."/>
            <person name="Andreopoulos W."/>
            <person name="Labutti K."/>
            <person name="Pangilinan J."/>
            <person name="Ruiz-Duenas F.J."/>
            <person name="Barrasa J.M."/>
            <person name="Sanchez-Garcia M."/>
            <person name="Camarero S."/>
            <person name="Miyauchi S."/>
            <person name="Serrano A."/>
            <person name="Linde D."/>
            <person name="Babiker R."/>
            <person name="Drula E."/>
            <person name="Ayuso-Fernandez I."/>
            <person name="Pacheco R."/>
            <person name="Padilla G."/>
            <person name="Ferreira P."/>
            <person name="Barriuso J."/>
            <person name="Kellner H."/>
            <person name="Castanera R."/>
            <person name="Alfaro M."/>
            <person name="Ramirez L."/>
            <person name="Pisabarro A.G."/>
            <person name="Kuo A."/>
            <person name="Tritt A."/>
            <person name="Lipzen A."/>
            <person name="He G."/>
            <person name="Yan M."/>
            <person name="Ng V."/>
            <person name="Cullen D."/>
            <person name="Martin F."/>
            <person name="Rosso M.-N."/>
            <person name="Henrissat B."/>
            <person name="Hibbett D."/>
            <person name="Martinez A.T."/>
            <person name="Grigoriev I.V."/>
        </authorList>
    </citation>
    <scope>NUCLEOTIDE SEQUENCE</scope>
    <source>
        <strain evidence="1">CIRM-BRFM 674</strain>
    </source>
</reference>
<dbReference type="Proteomes" id="UP000807469">
    <property type="component" value="Unassembled WGS sequence"/>
</dbReference>
<organism evidence="1 2">
    <name type="scientific">Pholiota conissans</name>
    <dbReference type="NCBI Taxonomy" id="109636"/>
    <lineage>
        <taxon>Eukaryota</taxon>
        <taxon>Fungi</taxon>
        <taxon>Dikarya</taxon>
        <taxon>Basidiomycota</taxon>
        <taxon>Agaricomycotina</taxon>
        <taxon>Agaricomycetes</taxon>
        <taxon>Agaricomycetidae</taxon>
        <taxon>Agaricales</taxon>
        <taxon>Agaricineae</taxon>
        <taxon>Strophariaceae</taxon>
        <taxon>Pholiota</taxon>
    </lineage>
</organism>
<keyword evidence="2" id="KW-1185">Reference proteome</keyword>
<gene>
    <name evidence="1" type="ORF">BDN70DRAFT_820244</name>
</gene>
<name>A0A9P6CT60_9AGAR</name>
<protein>
    <submittedName>
        <fullName evidence="1">Uncharacterized protein</fullName>
    </submittedName>
</protein>
<sequence>MEEFAGPIIQVNGFVFCENHGDEWCHKCCYDHRMTNNIQIEDDLQDINDSMAYDIDDRGSFNVYAYGAVSAENKKNKFQCREHDKIDCKTCFDWIGFIKQQAKDAAGQEKWLTKRRKYYEAVEG</sequence>
<dbReference type="AlphaFoldDB" id="A0A9P6CT60"/>
<evidence type="ECO:0000313" key="1">
    <source>
        <dbReference type="EMBL" id="KAF9471248.1"/>
    </source>
</evidence>
<accession>A0A9P6CT60</accession>
<dbReference type="OrthoDB" id="341421at2759"/>
<evidence type="ECO:0000313" key="2">
    <source>
        <dbReference type="Proteomes" id="UP000807469"/>
    </source>
</evidence>